<dbReference type="Pfam" id="PF00359">
    <property type="entry name" value="PTS_EIIA_2"/>
    <property type="match status" value="1"/>
</dbReference>
<protein>
    <submittedName>
        <fullName evidence="2">PTS sugar transporter subunit IIA</fullName>
    </submittedName>
</protein>
<dbReference type="SUPFAM" id="SSF55804">
    <property type="entry name" value="Phoshotransferase/anion transport protein"/>
    <property type="match status" value="1"/>
</dbReference>
<sequence>MIVKESYIKLDKSIKNQEDVIEYLSMIAFENNLIKESIVDELKKREEEYPTSIGEKIAIPHAKTDKVLKSTVLLVRLDKEIEWGEEEVKLILCLLSKEQESENHLNMLSQISRKMMHNSFKKILFNAKSKKEIEVELNNMEGIE</sequence>
<evidence type="ECO:0000259" key="1">
    <source>
        <dbReference type="PROSITE" id="PS51094"/>
    </source>
</evidence>
<proteinExistence type="predicted"/>
<dbReference type="KEGG" id="dst:VUQ06_02160"/>
<reference evidence="2" key="1">
    <citation type="submission" date="2023-12" db="EMBL/GenBank/DDBJ databases">
        <title>Dolosigranulum savutii sp. nov. isolated from human upper respiratory samples collected in Botswana.</title>
        <authorList>
            <person name="Kelly M.S."/>
        </authorList>
    </citation>
    <scope>NUCLEOTIDE SEQUENCE</scope>
    <source>
        <strain evidence="2">MSK294</strain>
    </source>
</reference>
<keyword evidence="2" id="KW-0813">Transport</keyword>
<dbReference type="AlphaFoldDB" id="A0AB74TU94"/>
<keyword evidence="2" id="KW-0762">Sugar transport</keyword>
<accession>A0AB74TU94</accession>
<evidence type="ECO:0000313" key="2">
    <source>
        <dbReference type="EMBL" id="XBC50041.1"/>
    </source>
</evidence>
<feature type="domain" description="PTS EIIA type-2" evidence="1">
    <location>
        <begin position="1"/>
        <end position="140"/>
    </location>
</feature>
<dbReference type="InterPro" id="IPR051541">
    <property type="entry name" value="PTS_SugarTrans_NitroReg"/>
</dbReference>
<dbReference type="PANTHER" id="PTHR47738">
    <property type="entry name" value="PTS SYSTEM FRUCTOSE-LIKE EIIA COMPONENT-RELATED"/>
    <property type="match status" value="1"/>
</dbReference>
<dbReference type="CDD" id="cd00211">
    <property type="entry name" value="PTS_IIA_fru"/>
    <property type="match status" value="1"/>
</dbReference>
<organism evidence="2">
    <name type="scientific">Dolosigranulum savutiense</name>
    <dbReference type="NCBI Taxonomy" id="3110288"/>
    <lineage>
        <taxon>Bacteria</taxon>
        <taxon>Bacillati</taxon>
        <taxon>Bacillota</taxon>
        <taxon>Bacilli</taxon>
        <taxon>Lactobacillales</taxon>
        <taxon>Carnobacteriaceae</taxon>
        <taxon>Dolosigranulum</taxon>
    </lineage>
</organism>
<dbReference type="RefSeq" id="WP_347301560.1">
    <property type="nucleotide sequence ID" value="NZ_CP142435.1"/>
</dbReference>
<name>A0AB74TU94_9LACT</name>
<dbReference type="PROSITE" id="PS00372">
    <property type="entry name" value="PTS_EIIA_TYPE_2_HIS"/>
    <property type="match status" value="1"/>
</dbReference>
<dbReference type="InterPro" id="IPR016152">
    <property type="entry name" value="PTrfase/Anion_transptr"/>
</dbReference>
<dbReference type="InterPro" id="IPR002178">
    <property type="entry name" value="PTS_EIIA_type-2_dom"/>
</dbReference>
<dbReference type="PROSITE" id="PS51094">
    <property type="entry name" value="PTS_EIIA_TYPE_2"/>
    <property type="match status" value="1"/>
</dbReference>
<gene>
    <name evidence="2" type="ORF">VUQ06_02160</name>
</gene>
<dbReference type="EMBL" id="CP142435">
    <property type="protein sequence ID" value="XBC50041.1"/>
    <property type="molecule type" value="Genomic_DNA"/>
</dbReference>
<dbReference type="Gene3D" id="3.40.930.10">
    <property type="entry name" value="Mannitol-specific EII, Chain A"/>
    <property type="match status" value="1"/>
</dbReference>